<keyword evidence="2" id="KW-0472">Membrane</keyword>
<keyword evidence="4" id="KW-1185">Reference proteome</keyword>
<feature type="region of interest" description="Disordered" evidence="1">
    <location>
        <begin position="80"/>
        <end position="103"/>
    </location>
</feature>
<name>A0A975PDU9_9MICC</name>
<keyword evidence="2" id="KW-0812">Transmembrane</keyword>
<sequence>MDFPLNSSLILAVTVGLWLLWVAPYIFRLSGTALVPAAHRPAVRPAPSSTAIRSSISADGLSQQGNTTMYNESTSYNESAAGLGNHASRTPSPDAPRGHQGPQPVFRVRYGRTALALMGALALAAVVLGLPLAAFGAASWWMPLVGVVLAGAAVASLRALAVRDRRRRVDAAFRAAMSAGSRHQPVSAPEPAYEVDEPQEVSPEPVRPQRETVLFDAESTPGADSGSAAAGAPGQATVSTAPGSSDRPLTAAELRSAALDFAAASTPQGPAGPPKTSTTPWEPVAVPKPIYVEAPVAQRPAPEPLVPPQTPKPAGRTSLRAGVTPAVTESSDSAGAEAAPGTGKINLDDVLQRRRA</sequence>
<dbReference type="EMBL" id="CP076456">
    <property type="protein sequence ID" value="QWQ35571.1"/>
    <property type="molecule type" value="Genomic_DNA"/>
</dbReference>
<proteinExistence type="predicted"/>
<evidence type="ECO:0000256" key="1">
    <source>
        <dbReference type="SAM" id="MobiDB-lite"/>
    </source>
</evidence>
<feature type="region of interest" description="Disordered" evidence="1">
    <location>
        <begin position="264"/>
        <end position="283"/>
    </location>
</feature>
<evidence type="ECO:0000313" key="4">
    <source>
        <dbReference type="Proteomes" id="UP000680588"/>
    </source>
</evidence>
<gene>
    <name evidence="3" type="ORF">KG104_13995</name>
</gene>
<dbReference type="RefSeq" id="WP_207347920.1">
    <property type="nucleotide sequence ID" value="NZ_CP076456.1"/>
</dbReference>
<keyword evidence="2" id="KW-1133">Transmembrane helix</keyword>
<reference evidence="3" key="1">
    <citation type="submission" date="2021-06" db="EMBL/GenBank/DDBJ databases">
        <title>Novel species in genus Arthrobacter.</title>
        <authorList>
            <person name="Zhang G."/>
        </authorList>
    </citation>
    <scope>NUCLEOTIDE SEQUENCE</scope>
    <source>
        <strain evidence="3">Zg-ZUI122</strain>
    </source>
</reference>
<dbReference type="Proteomes" id="UP000680588">
    <property type="component" value="Chromosome"/>
</dbReference>
<feature type="transmembrane region" description="Helical" evidence="2">
    <location>
        <begin position="140"/>
        <end position="161"/>
    </location>
</feature>
<feature type="compositionally biased region" description="Low complexity" evidence="1">
    <location>
        <begin position="219"/>
        <end position="239"/>
    </location>
</feature>
<feature type="compositionally biased region" description="Pro residues" evidence="1">
    <location>
        <begin position="301"/>
        <end position="311"/>
    </location>
</feature>
<dbReference type="KEGG" id="asun:KG104_13995"/>
<protein>
    <submittedName>
        <fullName evidence="3">Uncharacterized protein</fullName>
    </submittedName>
</protein>
<feature type="region of interest" description="Disordered" evidence="1">
    <location>
        <begin position="176"/>
        <end position="248"/>
    </location>
</feature>
<dbReference type="AlphaFoldDB" id="A0A975PDU9"/>
<accession>A0A975PDU9</accession>
<feature type="compositionally biased region" description="Basic and acidic residues" evidence="1">
    <location>
        <begin position="346"/>
        <end position="356"/>
    </location>
</feature>
<feature type="region of interest" description="Disordered" evidence="1">
    <location>
        <begin position="295"/>
        <end position="356"/>
    </location>
</feature>
<feature type="transmembrane region" description="Helical" evidence="2">
    <location>
        <begin position="6"/>
        <end position="27"/>
    </location>
</feature>
<evidence type="ECO:0000256" key="2">
    <source>
        <dbReference type="SAM" id="Phobius"/>
    </source>
</evidence>
<organism evidence="3 4">
    <name type="scientific">Arthrobacter sunyaminii</name>
    <dbReference type="NCBI Taxonomy" id="2816859"/>
    <lineage>
        <taxon>Bacteria</taxon>
        <taxon>Bacillati</taxon>
        <taxon>Actinomycetota</taxon>
        <taxon>Actinomycetes</taxon>
        <taxon>Micrococcales</taxon>
        <taxon>Micrococcaceae</taxon>
        <taxon>Arthrobacter</taxon>
    </lineage>
</organism>
<evidence type="ECO:0000313" key="3">
    <source>
        <dbReference type="EMBL" id="QWQ35571.1"/>
    </source>
</evidence>
<feature type="transmembrane region" description="Helical" evidence="2">
    <location>
        <begin position="114"/>
        <end position="134"/>
    </location>
</feature>